<feature type="transmembrane region" description="Helical" evidence="6">
    <location>
        <begin position="131"/>
        <end position="154"/>
    </location>
</feature>
<dbReference type="InParanoid" id="A0A1S3H4T4"/>
<protein>
    <submittedName>
        <fullName evidence="9">MFS-type transporter SLC18B1</fullName>
    </submittedName>
</protein>
<proteinExistence type="predicted"/>
<reference evidence="9" key="1">
    <citation type="submission" date="2025-08" db="UniProtKB">
        <authorList>
            <consortium name="RefSeq"/>
        </authorList>
    </citation>
    <scope>IDENTIFICATION</scope>
    <source>
        <tissue evidence="9">Gonads</tissue>
    </source>
</reference>
<gene>
    <name evidence="9" type="primary">LOC106151656</name>
</gene>
<dbReference type="InterPro" id="IPR011701">
    <property type="entry name" value="MFS"/>
</dbReference>
<keyword evidence="8" id="KW-1185">Reference proteome</keyword>
<dbReference type="Gene3D" id="1.20.1250.20">
    <property type="entry name" value="MFS general substrate transporter like domains"/>
    <property type="match status" value="1"/>
</dbReference>
<evidence type="ECO:0000256" key="3">
    <source>
        <dbReference type="ARBA" id="ARBA00022692"/>
    </source>
</evidence>
<evidence type="ECO:0000256" key="5">
    <source>
        <dbReference type="ARBA" id="ARBA00023136"/>
    </source>
</evidence>
<evidence type="ECO:0000256" key="6">
    <source>
        <dbReference type="SAM" id="Phobius"/>
    </source>
</evidence>
<evidence type="ECO:0000256" key="1">
    <source>
        <dbReference type="ARBA" id="ARBA00004141"/>
    </source>
</evidence>
<dbReference type="Proteomes" id="UP000085678">
    <property type="component" value="Unplaced"/>
</dbReference>
<dbReference type="PROSITE" id="PS50850">
    <property type="entry name" value="MFS"/>
    <property type="match status" value="1"/>
</dbReference>
<accession>A0A1S3H4T4</accession>
<evidence type="ECO:0000256" key="4">
    <source>
        <dbReference type="ARBA" id="ARBA00022989"/>
    </source>
</evidence>
<dbReference type="AlphaFoldDB" id="A0A1S3H4T4"/>
<dbReference type="GO" id="GO:0022857">
    <property type="term" value="F:transmembrane transporter activity"/>
    <property type="evidence" value="ECO:0007669"/>
    <property type="project" value="InterPro"/>
</dbReference>
<name>A0A1S3H4T4_LINAN</name>
<keyword evidence="5 6" id="KW-0472">Membrane</keyword>
<organism evidence="8 9">
    <name type="scientific">Lingula anatina</name>
    <name type="common">Brachiopod</name>
    <name type="synonym">Lingula unguis</name>
    <dbReference type="NCBI Taxonomy" id="7574"/>
    <lineage>
        <taxon>Eukaryota</taxon>
        <taxon>Metazoa</taxon>
        <taxon>Spiralia</taxon>
        <taxon>Lophotrochozoa</taxon>
        <taxon>Brachiopoda</taxon>
        <taxon>Linguliformea</taxon>
        <taxon>Lingulata</taxon>
        <taxon>Lingulida</taxon>
        <taxon>Linguloidea</taxon>
        <taxon>Lingulidae</taxon>
        <taxon>Lingula</taxon>
    </lineage>
</organism>
<sequence>MEGRCDKTEGKRRVKERKFNEGMKFFRLTFQQKSTLMNGALANIALNGCYSIAQSFMRDEAIKKDVSLTGVGAIFGCYEVAMFCCSFIIGSQLCRMGARRCFYIGTLVIGVSSLAFGFLGSCPPGGTFLGLAITIRVIESLGAAISAIAIYALATKEFRDNVATAYGFLEMFAGLGHVLGPLVGGGLYQLGGFGLPFFVSGPLTIIVAAVAFFTLPTEKEEEGNLSELFLS</sequence>
<dbReference type="PANTHER" id="PTHR23506:SF26">
    <property type="entry name" value="MFS-TYPE TRANSPORTER SLC18B1"/>
    <property type="match status" value="1"/>
</dbReference>
<dbReference type="KEGG" id="lak:106151656"/>
<keyword evidence="3 6" id="KW-0812">Transmembrane</keyword>
<dbReference type="GeneID" id="106151656"/>
<dbReference type="InterPro" id="IPR020846">
    <property type="entry name" value="MFS_dom"/>
</dbReference>
<evidence type="ECO:0000313" key="8">
    <source>
        <dbReference type="Proteomes" id="UP000085678"/>
    </source>
</evidence>
<feature type="transmembrane region" description="Helical" evidence="6">
    <location>
        <begin position="66"/>
        <end position="89"/>
    </location>
</feature>
<evidence type="ECO:0000256" key="2">
    <source>
        <dbReference type="ARBA" id="ARBA00022448"/>
    </source>
</evidence>
<dbReference type="PANTHER" id="PTHR23506">
    <property type="entry name" value="GH10249P"/>
    <property type="match status" value="1"/>
</dbReference>
<dbReference type="RefSeq" id="XP_013380476.1">
    <property type="nucleotide sequence ID" value="XM_013525022.1"/>
</dbReference>
<dbReference type="SUPFAM" id="SSF103473">
    <property type="entry name" value="MFS general substrate transporter"/>
    <property type="match status" value="1"/>
</dbReference>
<keyword evidence="2" id="KW-0813">Transport</keyword>
<keyword evidence="4 6" id="KW-1133">Transmembrane helix</keyword>
<feature type="transmembrane region" description="Helical" evidence="6">
    <location>
        <begin position="101"/>
        <end position="119"/>
    </location>
</feature>
<feature type="transmembrane region" description="Helical" evidence="6">
    <location>
        <begin position="194"/>
        <end position="215"/>
    </location>
</feature>
<comment type="subcellular location">
    <subcellularLocation>
        <location evidence="1">Membrane</location>
        <topology evidence="1">Multi-pass membrane protein</topology>
    </subcellularLocation>
</comment>
<evidence type="ECO:0000313" key="9">
    <source>
        <dbReference type="RefSeq" id="XP_013380476.1"/>
    </source>
</evidence>
<feature type="domain" description="Major facilitator superfamily (MFS) profile" evidence="7">
    <location>
        <begin position="27"/>
        <end position="231"/>
    </location>
</feature>
<dbReference type="Pfam" id="PF07690">
    <property type="entry name" value="MFS_1"/>
    <property type="match status" value="1"/>
</dbReference>
<dbReference type="OrthoDB" id="446368at2759"/>
<dbReference type="InterPro" id="IPR036259">
    <property type="entry name" value="MFS_trans_sf"/>
</dbReference>
<dbReference type="GO" id="GO:0016020">
    <property type="term" value="C:membrane"/>
    <property type="evidence" value="ECO:0007669"/>
    <property type="project" value="UniProtKB-SubCell"/>
</dbReference>
<feature type="transmembrane region" description="Helical" evidence="6">
    <location>
        <begin position="166"/>
        <end position="188"/>
    </location>
</feature>
<dbReference type="InterPro" id="IPR050930">
    <property type="entry name" value="MFS_Vesicular_Transporter"/>
</dbReference>
<evidence type="ECO:0000259" key="7">
    <source>
        <dbReference type="PROSITE" id="PS50850"/>
    </source>
</evidence>
<dbReference type="STRING" id="7574.A0A1S3H4T4"/>